<dbReference type="PANTHER" id="PTHR31310">
    <property type="match status" value="1"/>
</dbReference>
<evidence type="ECO:0000256" key="5">
    <source>
        <dbReference type="SAM" id="MobiDB-lite"/>
    </source>
</evidence>
<dbReference type="OrthoDB" id="5784at2759"/>
<keyword evidence="2 6" id="KW-0812">Transmembrane</keyword>
<feature type="transmembrane region" description="Helical" evidence="6">
    <location>
        <begin position="148"/>
        <end position="169"/>
    </location>
</feature>
<feature type="domain" description="Phosphatidic acid phosphatase type 2/haloperoxidase" evidence="7">
    <location>
        <begin position="173"/>
        <end position="312"/>
    </location>
</feature>
<feature type="region of interest" description="Disordered" evidence="5">
    <location>
        <begin position="444"/>
        <end position="498"/>
    </location>
</feature>
<name>A0A286U5V0_9AGAM</name>
<keyword evidence="3 6" id="KW-1133">Transmembrane helix</keyword>
<evidence type="ECO:0000259" key="7">
    <source>
        <dbReference type="SMART" id="SM00014"/>
    </source>
</evidence>
<organism evidence="8 9">
    <name type="scientific">Pyrrhoderma noxium</name>
    <dbReference type="NCBI Taxonomy" id="2282107"/>
    <lineage>
        <taxon>Eukaryota</taxon>
        <taxon>Fungi</taxon>
        <taxon>Dikarya</taxon>
        <taxon>Basidiomycota</taxon>
        <taxon>Agaricomycotina</taxon>
        <taxon>Agaricomycetes</taxon>
        <taxon>Hymenochaetales</taxon>
        <taxon>Hymenochaetaceae</taxon>
        <taxon>Pyrrhoderma</taxon>
    </lineage>
</organism>
<dbReference type="Gene3D" id="1.20.144.10">
    <property type="entry name" value="Phosphatidic acid phosphatase type 2/haloperoxidase"/>
    <property type="match status" value="1"/>
</dbReference>
<sequence>MSVSRALNTVFNALVAAINRLDKNVDPRISIAKLRRHQLKLSDTIYLFHAISALFWVSLWPVAFILKLLVVCVFVTGLFVPLTSQFLVPATPVLSWIITFFSSRYIPIAYRPSISISLLPTLESVLYGANISDILTRFTHPVLDILAWLPYGILHFTLPFVVSIFLWLFRPKEALHYWAKAFGYMNLIGVLVQIVLPCAAPWYELIYGLTPATYAVRGSAGGLMRIDALFGGSGYQKTFASSPVVFGAFPSLHSGCATIEALFWAHFFPGTKMFAWGYAGVLYWATMYLTHHYLVDVVGGACLATACFYLFLPDELRGANATRGPGSVYASVGYGGVAASRGISKHEIYDLEVPRRGNNGTGSGMGGLGNGGVGGGREWVFGHSRGMSGKGLRLDADAGSDYSGESDIGEGEDIAYRSPGIPASAVPLVGPVPKAKKGVMGVGAGERGGHKHKHTASIASLVGAEEDGWSPLGGGGRARGPQTPSRLESGQGDGQGQS</sequence>
<proteinExistence type="predicted"/>
<keyword evidence="9" id="KW-1185">Reference proteome</keyword>
<dbReference type="GO" id="GO:0016020">
    <property type="term" value="C:membrane"/>
    <property type="evidence" value="ECO:0007669"/>
    <property type="project" value="UniProtKB-SubCell"/>
</dbReference>
<dbReference type="InterPro" id="IPR000326">
    <property type="entry name" value="PAP2/HPO"/>
</dbReference>
<dbReference type="PANTHER" id="PTHR31310:SF11">
    <property type="entry name" value="INOSITOL PHOSPHORYLCERAMIDE SYNTHASE CATALYTIC SUBUNIT AUR1"/>
    <property type="match status" value="1"/>
</dbReference>
<dbReference type="InParanoid" id="A0A286U5V0"/>
<evidence type="ECO:0000313" key="9">
    <source>
        <dbReference type="Proteomes" id="UP000217199"/>
    </source>
</evidence>
<reference evidence="8 9" key="1">
    <citation type="journal article" date="2017" name="Mol. Ecol.">
        <title>Comparative and population genomic landscape of Phellinus noxius: A hypervariable fungus causing root rot in trees.</title>
        <authorList>
            <person name="Chung C.L."/>
            <person name="Lee T.J."/>
            <person name="Akiba M."/>
            <person name="Lee H.H."/>
            <person name="Kuo T.H."/>
            <person name="Liu D."/>
            <person name="Ke H.M."/>
            <person name="Yokoi T."/>
            <person name="Roa M.B."/>
            <person name="Lu M.J."/>
            <person name="Chang Y.Y."/>
            <person name="Ann P.J."/>
            <person name="Tsai J.N."/>
            <person name="Chen C.Y."/>
            <person name="Tzean S.S."/>
            <person name="Ota Y."/>
            <person name="Hattori T."/>
            <person name="Sahashi N."/>
            <person name="Liou R.F."/>
            <person name="Kikuchi T."/>
            <person name="Tsai I.J."/>
        </authorList>
    </citation>
    <scope>NUCLEOTIDE SEQUENCE [LARGE SCALE GENOMIC DNA]</scope>
    <source>
        <strain evidence="8 9">FFPRI411160</strain>
    </source>
</reference>
<evidence type="ECO:0000256" key="1">
    <source>
        <dbReference type="ARBA" id="ARBA00004141"/>
    </source>
</evidence>
<comment type="caution">
    <text evidence="8">The sequence shown here is derived from an EMBL/GenBank/DDBJ whole genome shotgun (WGS) entry which is preliminary data.</text>
</comment>
<dbReference type="Proteomes" id="UP000217199">
    <property type="component" value="Unassembled WGS sequence"/>
</dbReference>
<dbReference type="InterPro" id="IPR026841">
    <property type="entry name" value="Aur1/Ipt1"/>
</dbReference>
<evidence type="ECO:0000256" key="6">
    <source>
        <dbReference type="SAM" id="Phobius"/>
    </source>
</evidence>
<dbReference type="Pfam" id="PF14378">
    <property type="entry name" value="PAP2_3"/>
    <property type="match status" value="1"/>
</dbReference>
<dbReference type="FunCoup" id="A0A286U5V0">
    <property type="interactions" value="72"/>
</dbReference>
<dbReference type="SUPFAM" id="SSF48317">
    <property type="entry name" value="Acid phosphatase/Vanadium-dependent haloperoxidase"/>
    <property type="match status" value="1"/>
</dbReference>
<feature type="transmembrane region" description="Helical" evidence="6">
    <location>
        <begin position="108"/>
        <end position="128"/>
    </location>
</feature>
<evidence type="ECO:0000313" key="8">
    <source>
        <dbReference type="EMBL" id="PAV14940.1"/>
    </source>
</evidence>
<comment type="subcellular location">
    <subcellularLocation>
        <location evidence="1">Membrane</location>
        <topology evidence="1">Multi-pass membrane protein</topology>
    </subcellularLocation>
</comment>
<dbReference type="EMBL" id="NBII01000011">
    <property type="protein sequence ID" value="PAV14940.1"/>
    <property type="molecule type" value="Genomic_DNA"/>
</dbReference>
<protein>
    <submittedName>
        <fullName evidence="8">PAP2-domain-containing</fullName>
    </submittedName>
</protein>
<dbReference type="InterPro" id="IPR052185">
    <property type="entry name" value="IPC_Synthase-Related"/>
</dbReference>
<evidence type="ECO:0000256" key="3">
    <source>
        <dbReference type="ARBA" id="ARBA00022989"/>
    </source>
</evidence>
<evidence type="ECO:0000256" key="2">
    <source>
        <dbReference type="ARBA" id="ARBA00022692"/>
    </source>
</evidence>
<dbReference type="GO" id="GO:0070916">
    <property type="term" value="C:inositol phosphoceramide synthase complex"/>
    <property type="evidence" value="ECO:0007669"/>
    <property type="project" value="TreeGrafter"/>
</dbReference>
<feature type="transmembrane region" description="Helical" evidence="6">
    <location>
        <begin position="293"/>
        <end position="312"/>
    </location>
</feature>
<dbReference type="SMART" id="SM00014">
    <property type="entry name" value="acidPPc"/>
    <property type="match status" value="1"/>
</dbReference>
<accession>A0A286U5V0</accession>
<dbReference type="STRING" id="2282107.A0A286U5V0"/>
<feature type="transmembrane region" description="Helical" evidence="6">
    <location>
        <begin position="78"/>
        <end position="101"/>
    </location>
</feature>
<dbReference type="AlphaFoldDB" id="A0A286U5V0"/>
<dbReference type="GO" id="GO:0006676">
    <property type="term" value="P:mannosyl diphosphorylinositol ceramide metabolic process"/>
    <property type="evidence" value="ECO:0007669"/>
    <property type="project" value="TreeGrafter"/>
</dbReference>
<feature type="transmembrane region" description="Helical" evidence="6">
    <location>
        <begin position="181"/>
        <end position="203"/>
    </location>
</feature>
<dbReference type="InterPro" id="IPR036938">
    <property type="entry name" value="PAP2/HPO_sf"/>
</dbReference>
<dbReference type="GO" id="GO:0030148">
    <property type="term" value="P:sphingolipid biosynthetic process"/>
    <property type="evidence" value="ECO:0007669"/>
    <property type="project" value="TreeGrafter"/>
</dbReference>
<keyword evidence="4 6" id="KW-0472">Membrane</keyword>
<evidence type="ECO:0000256" key="4">
    <source>
        <dbReference type="ARBA" id="ARBA00023136"/>
    </source>
</evidence>
<gene>
    <name evidence="8" type="ORF">PNOK_0949300</name>
</gene>
<dbReference type="CDD" id="cd03386">
    <property type="entry name" value="PAP2_Aur1_like"/>
    <property type="match status" value="1"/>
</dbReference>
<feature type="transmembrane region" description="Helical" evidence="6">
    <location>
        <begin position="45"/>
        <end position="66"/>
    </location>
</feature>